<evidence type="ECO:0008006" key="4">
    <source>
        <dbReference type="Google" id="ProtNLM"/>
    </source>
</evidence>
<feature type="region of interest" description="Disordered" evidence="1">
    <location>
        <begin position="625"/>
        <end position="674"/>
    </location>
</feature>
<name>A0A4Q1UCQ1_RHILE</name>
<dbReference type="RefSeq" id="WP_129418815.1">
    <property type="nucleotide sequence ID" value="NZ_MZMU01000003.1"/>
</dbReference>
<feature type="region of interest" description="Disordered" evidence="1">
    <location>
        <begin position="374"/>
        <end position="402"/>
    </location>
</feature>
<accession>A0A4Q1UCQ1</accession>
<comment type="caution">
    <text evidence="2">The sequence shown here is derived from an EMBL/GenBank/DDBJ whole genome shotgun (WGS) entry which is preliminary data.</text>
</comment>
<evidence type="ECO:0000313" key="3">
    <source>
        <dbReference type="Proteomes" id="UP000290767"/>
    </source>
</evidence>
<dbReference type="EMBL" id="MZMU01000003">
    <property type="protein sequence ID" value="RXT29371.1"/>
    <property type="molecule type" value="Genomic_DNA"/>
</dbReference>
<dbReference type="Proteomes" id="UP000290767">
    <property type="component" value="Unassembled WGS sequence"/>
</dbReference>
<reference evidence="2 3" key="1">
    <citation type="submission" date="2017-03" db="EMBL/GenBank/DDBJ databases">
        <authorList>
            <person name="Safronova V.I."/>
            <person name="Sazanova A.L."/>
            <person name="Chirak E.R."/>
        </authorList>
    </citation>
    <scope>NUCLEOTIDE SEQUENCE [LARGE SCALE GENOMIC DNA]</scope>
    <source>
        <strain evidence="2 3">Tri-43</strain>
    </source>
</reference>
<proteinExistence type="predicted"/>
<feature type="region of interest" description="Disordered" evidence="1">
    <location>
        <begin position="1"/>
        <end position="20"/>
    </location>
</feature>
<sequence>MNLPDLAQLPKSVSDGPESWGQAFGRLATASDETQRVIENVVADDAARYDAYANYIKEVQDATGVKLANPLDVDLRQGAFDAKPNPQISGGTGLEWRDQKMRDSLDKFEADRERWAAQYPAQSSVIQLDVEGRVRRQQRAAEAEQARAAQSPELGTVARVSAQLLGGLKGTARDPYQWAMAVTGAGGSATGTVVARIGKTMLTEALINGGQELVLQGASQERKKAAGLEYGMDDMLKNAGIAATFGALFGGTIEGGGAIARAYGLGEESAARASRILDGNPQRGDVEAMATDIGITLTEEQKSQINRSFEERSLDEHMLPADATPDQVRVFEAAKNYAEDPDSFPPPELVERAIADGQTETPSVTADEFQRMADGDPDAIDDLQDRLSSSSDTGAPVAAEAPPIASSERLDAIARQKVVVGTKPRAPQSLMDFLAAEGGIREDGGELAALDLSTKFVPGRGALLRSSGRNLDNAREAAAQAGYFNHLYGTADEASAQSTVADLLDLLDQENRGSKAFSMDDSARVEQMQAYEQRLSSRRDYREFLGKLENAVREVAPETGVDDGVLARATDLMIEEDLTPLQAFDRAVLEDEAKFADYLEESGGGYRDDPEYRDIPFFDDTPAAAPAARKAARGENGDGLAGGRGSDAADIDQPPDAGPASSDFVDPLDGQRIRPERAIEPLDEAAMREAEQLAGDIVEPRLDANGNPETLLDFVPLQDSDGNIRLVSTAEALEAADQENWFADVLEACKV</sequence>
<gene>
    <name evidence="2" type="ORF">B5P46_11870</name>
</gene>
<evidence type="ECO:0000256" key="1">
    <source>
        <dbReference type="SAM" id="MobiDB-lite"/>
    </source>
</evidence>
<protein>
    <recommendedName>
        <fullName evidence="4">Large polyvalent protein associated domain-containing protein</fullName>
    </recommendedName>
</protein>
<evidence type="ECO:0000313" key="2">
    <source>
        <dbReference type="EMBL" id="RXT29371.1"/>
    </source>
</evidence>
<dbReference type="AlphaFoldDB" id="A0A4Q1UCQ1"/>
<organism evidence="2 3">
    <name type="scientific">Rhizobium leguminosarum</name>
    <dbReference type="NCBI Taxonomy" id="384"/>
    <lineage>
        <taxon>Bacteria</taxon>
        <taxon>Pseudomonadati</taxon>
        <taxon>Pseudomonadota</taxon>
        <taxon>Alphaproteobacteria</taxon>
        <taxon>Hyphomicrobiales</taxon>
        <taxon>Rhizobiaceae</taxon>
        <taxon>Rhizobium/Agrobacterium group</taxon>
        <taxon>Rhizobium</taxon>
    </lineage>
</organism>